<comment type="caution">
    <text evidence="2">The sequence shown here is derived from an EMBL/GenBank/DDBJ whole genome shotgun (WGS) entry which is preliminary data.</text>
</comment>
<evidence type="ECO:0008006" key="3">
    <source>
        <dbReference type="Google" id="ProtNLM"/>
    </source>
</evidence>
<protein>
    <recommendedName>
        <fullName evidence="3">DUF1640 domain-containing protein</fullName>
    </recommendedName>
</protein>
<organism evidence="2">
    <name type="scientific">mine drainage metagenome</name>
    <dbReference type="NCBI Taxonomy" id="410659"/>
    <lineage>
        <taxon>unclassified sequences</taxon>
        <taxon>metagenomes</taxon>
        <taxon>ecological metagenomes</taxon>
    </lineage>
</organism>
<dbReference type="AlphaFoldDB" id="A0A1J5QD21"/>
<reference evidence="2" key="1">
    <citation type="submission" date="2016-10" db="EMBL/GenBank/DDBJ databases">
        <title>Sequence of Gallionella enrichment culture.</title>
        <authorList>
            <person name="Poehlein A."/>
            <person name="Muehling M."/>
            <person name="Daniel R."/>
        </authorList>
    </citation>
    <scope>NUCLEOTIDE SEQUENCE</scope>
</reference>
<gene>
    <name evidence="2" type="ORF">GALL_404850</name>
</gene>
<keyword evidence="1" id="KW-0812">Transmembrane</keyword>
<accession>A0A1J5QD21</accession>
<keyword evidence="1" id="KW-1133">Transmembrane helix</keyword>
<name>A0A1J5QD21_9ZZZZ</name>
<dbReference type="Gene3D" id="1.20.5.340">
    <property type="match status" value="1"/>
</dbReference>
<proteinExistence type="predicted"/>
<keyword evidence="1" id="KW-0472">Membrane</keyword>
<evidence type="ECO:0000313" key="2">
    <source>
        <dbReference type="EMBL" id="OIQ77820.1"/>
    </source>
</evidence>
<sequence>MSAPCFDTLAFAKRLKAAGVEQAHAEAEAEALGEVVDHHFEALATKDDLRHLATKDDLRNFVTKDDLRNFATKDDLRNFATKDDLRNFATKDDLRNFVTKDEFHAEIGKLDRRLDALDNRFGKFEGDLAALKALMSTSQTQLEQRLLIKFGAMLSAAIVLLAALVKLGV</sequence>
<feature type="transmembrane region" description="Helical" evidence="1">
    <location>
        <begin position="146"/>
        <end position="165"/>
    </location>
</feature>
<evidence type="ECO:0000256" key="1">
    <source>
        <dbReference type="SAM" id="Phobius"/>
    </source>
</evidence>
<dbReference type="EMBL" id="MLJW01001529">
    <property type="protein sequence ID" value="OIQ77820.1"/>
    <property type="molecule type" value="Genomic_DNA"/>
</dbReference>